<dbReference type="AlphaFoldDB" id="A0AAV1DZU6"/>
<gene>
    <name evidence="1" type="ORF">OLC1_LOCUS19880</name>
</gene>
<name>A0AAV1DZU6_OLDCO</name>
<evidence type="ECO:0000313" key="2">
    <source>
        <dbReference type="Proteomes" id="UP001161247"/>
    </source>
</evidence>
<evidence type="ECO:0000313" key="1">
    <source>
        <dbReference type="EMBL" id="CAI9112756.1"/>
    </source>
</evidence>
<organism evidence="1 2">
    <name type="scientific">Oldenlandia corymbosa var. corymbosa</name>
    <dbReference type="NCBI Taxonomy" id="529605"/>
    <lineage>
        <taxon>Eukaryota</taxon>
        <taxon>Viridiplantae</taxon>
        <taxon>Streptophyta</taxon>
        <taxon>Embryophyta</taxon>
        <taxon>Tracheophyta</taxon>
        <taxon>Spermatophyta</taxon>
        <taxon>Magnoliopsida</taxon>
        <taxon>eudicotyledons</taxon>
        <taxon>Gunneridae</taxon>
        <taxon>Pentapetalae</taxon>
        <taxon>asterids</taxon>
        <taxon>lamiids</taxon>
        <taxon>Gentianales</taxon>
        <taxon>Rubiaceae</taxon>
        <taxon>Rubioideae</taxon>
        <taxon>Spermacoceae</taxon>
        <taxon>Hedyotis-Oldenlandia complex</taxon>
        <taxon>Oldenlandia</taxon>
    </lineage>
</organism>
<protein>
    <submittedName>
        <fullName evidence="1">OLC1v1013246C1</fullName>
    </submittedName>
</protein>
<dbReference type="EMBL" id="OX459124">
    <property type="protein sequence ID" value="CAI9112756.1"/>
    <property type="molecule type" value="Genomic_DNA"/>
</dbReference>
<sequence length="272" mass="31525">MIVYIEQILVQIAHFSCWRWYTDTLFPPESMADDGQQAVLEDEEAVSLLLHLRPKLDPASPEFLDATLGFLSTTGSYDADDDDDVPLMQEYLKMDEKIMGDIGLVGRIKGIYMDASAYKGSLLPKDDREFAFGIFIPRMWYLKAEIFVEITATLRQHFQQVDQTSCWTDSMDDLKNALLQRSKFLQENAHVDGTRNRTLRCIYQYLQQLFCLDDHLEAVQQIICERLLDEDEESSLEFIERFPKQLQSIIGDEDAYRLAAKVCGFRIDYVKE</sequence>
<proteinExistence type="predicted"/>
<reference evidence="1" key="1">
    <citation type="submission" date="2023-03" db="EMBL/GenBank/DDBJ databases">
        <authorList>
            <person name="Julca I."/>
        </authorList>
    </citation>
    <scope>NUCLEOTIDE SEQUENCE</scope>
</reference>
<accession>A0AAV1DZU6</accession>
<keyword evidence="2" id="KW-1185">Reference proteome</keyword>
<dbReference type="Proteomes" id="UP001161247">
    <property type="component" value="Chromosome 7"/>
</dbReference>